<accession>A0A915DBQ4</accession>
<proteinExistence type="predicted"/>
<dbReference type="AlphaFoldDB" id="A0A915DBQ4"/>
<evidence type="ECO:0000313" key="1">
    <source>
        <dbReference type="Proteomes" id="UP000887574"/>
    </source>
</evidence>
<reference evidence="2" key="1">
    <citation type="submission" date="2022-11" db="UniProtKB">
        <authorList>
            <consortium name="WormBaseParasite"/>
        </authorList>
    </citation>
    <scope>IDENTIFICATION</scope>
</reference>
<protein>
    <submittedName>
        <fullName evidence="2">Uncharacterized protein</fullName>
    </submittedName>
</protein>
<name>A0A915DBQ4_9BILA</name>
<organism evidence="1 2">
    <name type="scientific">Ditylenchus dipsaci</name>
    <dbReference type="NCBI Taxonomy" id="166011"/>
    <lineage>
        <taxon>Eukaryota</taxon>
        <taxon>Metazoa</taxon>
        <taxon>Ecdysozoa</taxon>
        <taxon>Nematoda</taxon>
        <taxon>Chromadorea</taxon>
        <taxon>Rhabditida</taxon>
        <taxon>Tylenchina</taxon>
        <taxon>Tylenchomorpha</taxon>
        <taxon>Sphaerularioidea</taxon>
        <taxon>Anguinidae</taxon>
        <taxon>Anguininae</taxon>
        <taxon>Ditylenchus</taxon>
    </lineage>
</organism>
<evidence type="ECO:0000313" key="2">
    <source>
        <dbReference type="WBParaSite" id="jg18191"/>
    </source>
</evidence>
<dbReference type="Proteomes" id="UP000887574">
    <property type="component" value="Unplaced"/>
</dbReference>
<keyword evidence="1" id="KW-1185">Reference proteome</keyword>
<sequence>MLLLLVAQAPDQPIPENTVKDCSFSLVRGGPPPSASSFHRYAAILATSLSPLSVRFHCNFLQADLRVEELFITKSTDFVLFDTFVLLFLPSHTIELGYS</sequence>
<dbReference type="WBParaSite" id="jg18191">
    <property type="protein sequence ID" value="jg18191"/>
    <property type="gene ID" value="jg18191"/>
</dbReference>